<dbReference type="Gene3D" id="3.40.50.620">
    <property type="entry name" value="HUPs"/>
    <property type="match status" value="1"/>
</dbReference>
<dbReference type="Pfam" id="PF00582">
    <property type="entry name" value="Usp"/>
    <property type="match status" value="1"/>
</dbReference>
<dbReference type="EMBL" id="CP001087">
    <property type="protein sequence ID" value="ACN15193.1"/>
    <property type="molecule type" value="Genomic_DNA"/>
</dbReference>
<dbReference type="CDD" id="cd00293">
    <property type="entry name" value="USP-like"/>
    <property type="match status" value="1"/>
</dbReference>
<dbReference type="HOGENOM" id="CLU_049301_11_2_7"/>
<reference evidence="3 4" key="1">
    <citation type="journal article" date="2009" name="Environ. Microbiol.">
        <title>Genome sequence of Desulfobacterium autotrophicum HRM2, a marine sulfate reducer oxidizing organic carbon completely to carbon dioxide.</title>
        <authorList>
            <person name="Strittmatter A.W."/>
            <person name="Liesegang H."/>
            <person name="Rabus R."/>
            <person name="Decker I."/>
            <person name="Amann J."/>
            <person name="Andres S."/>
            <person name="Henne A."/>
            <person name="Fricke W.F."/>
            <person name="Martinez-Arias R."/>
            <person name="Bartels D."/>
            <person name="Goesmann A."/>
            <person name="Krause L."/>
            <person name="Puehler A."/>
            <person name="Klenk H.P."/>
            <person name="Richter M."/>
            <person name="Schuler M."/>
            <person name="Gloeckner F.O."/>
            <person name="Meyerdierks A."/>
            <person name="Gottschalk G."/>
            <person name="Amann R."/>
        </authorList>
    </citation>
    <scope>NUCLEOTIDE SEQUENCE [LARGE SCALE GENOMIC DNA]</scope>
    <source>
        <strain evidence="4">ATCC 43914 / DSM 3382 / HRM2</strain>
    </source>
</reference>
<gene>
    <name evidence="3" type="primary">uspA1</name>
    <name evidence="3" type="ordered locus">HRM2_20950</name>
</gene>
<dbReference type="STRING" id="177437.HRM2_20950"/>
<dbReference type="OrthoDB" id="5431433at2"/>
<dbReference type="PANTHER" id="PTHR46268:SF6">
    <property type="entry name" value="UNIVERSAL STRESS PROTEIN UP12"/>
    <property type="match status" value="1"/>
</dbReference>
<feature type="domain" description="UspA" evidence="2">
    <location>
        <begin position="5"/>
        <end position="145"/>
    </location>
</feature>
<dbReference type="PRINTS" id="PR01438">
    <property type="entry name" value="UNVRSLSTRESS"/>
</dbReference>
<organism evidence="3 4">
    <name type="scientific">Desulforapulum autotrophicum (strain ATCC 43914 / DSM 3382 / VKM B-1955 / HRM2)</name>
    <name type="common">Desulfobacterium autotrophicum</name>
    <dbReference type="NCBI Taxonomy" id="177437"/>
    <lineage>
        <taxon>Bacteria</taxon>
        <taxon>Pseudomonadati</taxon>
        <taxon>Thermodesulfobacteriota</taxon>
        <taxon>Desulfobacteria</taxon>
        <taxon>Desulfobacterales</taxon>
        <taxon>Desulfobacteraceae</taxon>
        <taxon>Desulforapulum</taxon>
    </lineage>
</organism>
<dbReference type="InterPro" id="IPR006016">
    <property type="entry name" value="UspA"/>
</dbReference>
<protein>
    <submittedName>
        <fullName evidence="3">UspA1</fullName>
    </submittedName>
</protein>
<accession>C0QDC9</accession>
<dbReference type="InterPro" id="IPR014729">
    <property type="entry name" value="Rossmann-like_a/b/a_fold"/>
</dbReference>
<dbReference type="KEGG" id="dat:HRM2_20950"/>
<dbReference type="eggNOG" id="COG0589">
    <property type="taxonomic scope" value="Bacteria"/>
</dbReference>
<evidence type="ECO:0000256" key="1">
    <source>
        <dbReference type="ARBA" id="ARBA00008791"/>
    </source>
</evidence>
<name>C0QDC9_DESAH</name>
<keyword evidence="4" id="KW-1185">Reference proteome</keyword>
<evidence type="ECO:0000259" key="2">
    <source>
        <dbReference type="Pfam" id="PF00582"/>
    </source>
</evidence>
<dbReference type="RefSeq" id="WP_015903964.1">
    <property type="nucleotide sequence ID" value="NC_012108.1"/>
</dbReference>
<dbReference type="AlphaFoldDB" id="C0QDC9"/>
<dbReference type="PANTHER" id="PTHR46268">
    <property type="entry name" value="STRESS RESPONSE PROTEIN NHAX"/>
    <property type="match status" value="1"/>
</dbReference>
<dbReference type="SUPFAM" id="SSF52402">
    <property type="entry name" value="Adenine nucleotide alpha hydrolases-like"/>
    <property type="match status" value="1"/>
</dbReference>
<dbReference type="InterPro" id="IPR006015">
    <property type="entry name" value="Universal_stress_UspA"/>
</dbReference>
<sequence>MKIIKKILTPLAMTEFSREIFDCAADVALKYDSDILVLSVINSRDIESIAGVAAMGYDVDENQYIETVKQERKALMNQIVDNNGFPSKRVKILFRIGHPADEIIHTIVRESPDLVVMGTRGRSSLKSTIVGDVAKQVFQHSPVPIFSYRGEACRKRLLKRIHMD</sequence>
<dbReference type="Proteomes" id="UP000000442">
    <property type="component" value="Chromosome"/>
</dbReference>
<comment type="similarity">
    <text evidence="1">Belongs to the universal stress protein A family.</text>
</comment>
<proteinExistence type="inferred from homology"/>
<evidence type="ECO:0000313" key="3">
    <source>
        <dbReference type="EMBL" id="ACN15193.1"/>
    </source>
</evidence>
<evidence type="ECO:0000313" key="4">
    <source>
        <dbReference type="Proteomes" id="UP000000442"/>
    </source>
</evidence>